<name>A0A318KL50_9NEIS</name>
<sequence length="177" mass="19113">MASRKAHHASGVAAGVLAALLVVRAGAGGPFQLWAIVALFAGAWGGTAPDWLEVAWWRSRGQRGAQRLWIKHRTLTHWGVPWVLLLCGSYISLGSAWWAPAAFGFAAGGVMHLLADWPNPMGVPWLFRRHSLAMWTSGSFEVLIIVLSWAACALLADGMLFGGQHTGNMFRALSTLI</sequence>
<feature type="transmembrane region" description="Helical" evidence="1">
    <location>
        <begin position="75"/>
        <end position="91"/>
    </location>
</feature>
<evidence type="ECO:0000313" key="2">
    <source>
        <dbReference type="EMBL" id="PXX76104.1"/>
    </source>
</evidence>
<keyword evidence="2" id="KW-0378">Hydrolase</keyword>
<dbReference type="RefSeq" id="WP_110391672.1">
    <property type="nucleotide sequence ID" value="NZ_CALCOA010000045.1"/>
</dbReference>
<gene>
    <name evidence="2" type="ORF">DFR34_1228</name>
</gene>
<dbReference type="GO" id="GO:0016787">
    <property type="term" value="F:hydrolase activity"/>
    <property type="evidence" value="ECO:0007669"/>
    <property type="project" value="UniProtKB-KW"/>
</dbReference>
<keyword evidence="1" id="KW-1133">Transmembrane helix</keyword>
<evidence type="ECO:0000313" key="3">
    <source>
        <dbReference type="Proteomes" id="UP000247555"/>
    </source>
</evidence>
<dbReference type="Pfam" id="PF04307">
    <property type="entry name" value="YdjM"/>
    <property type="match status" value="1"/>
</dbReference>
<proteinExistence type="predicted"/>
<dbReference type="InterPro" id="IPR007404">
    <property type="entry name" value="YdjM-like"/>
</dbReference>
<keyword evidence="1" id="KW-0472">Membrane</keyword>
<keyword evidence="1" id="KW-0812">Transmembrane</keyword>
<dbReference type="EMBL" id="QJKI01000022">
    <property type="protein sequence ID" value="PXX76104.1"/>
    <property type="molecule type" value="Genomic_DNA"/>
</dbReference>
<comment type="caution">
    <text evidence="2">The sequence shown here is derived from an EMBL/GenBank/DDBJ whole genome shotgun (WGS) entry which is preliminary data.</text>
</comment>
<reference evidence="2 3" key="1">
    <citation type="submission" date="2018-05" db="EMBL/GenBank/DDBJ databases">
        <title>Genomic Encyclopedia of Type Strains, Phase IV (KMG-IV): sequencing the most valuable type-strain genomes for metagenomic binning, comparative biology and taxonomic classification.</title>
        <authorList>
            <person name="Goeker M."/>
        </authorList>
    </citation>
    <scope>NUCLEOTIDE SEQUENCE [LARGE SCALE GENOMIC DNA]</scope>
    <source>
        <strain evidence="2 3">DSM 29661</strain>
    </source>
</reference>
<dbReference type="Proteomes" id="UP000247555">
    <property type="component" value="Unassembled WGS sequence"/>
</dbReference>
<dbReference type="AlphaFoldDB" id="A0A318KL50"/>
<accession>A0A318KL50</accession>
<organism evidence="2 3">
    <name type="scientific">Rivihabitans pingtungensis</name>
    <dbReference type="NCBI Taxonomy" id="1054498"/>
    <lineage>
        <taxon>Bacteria</taxon>
        <taxon>Pseudomonadati</taxon>
        <taxon>Pseudomonadota</taxon>
        <taxon>Betaproteobacteria</taxon>
        <taxon>Neisseriales</taxon>
        <taxon>Aquaspirillaceae</taxon>
        <taxon>Rivihabitans</taxon>
    </lineage>
</organism>
<evidence type="ECO:0000256" key="1">
    <source>
        <dbReference type="SAM" id="Phobius"/>
    </source>
</evidence>
<protein>
    <submittedName>
        <fullName evidence="2">LexA-binding, inner membrane-associated putative hydrolase</fullName>
    </submittedName>
</protein>
<feature type="transmembrane region" description="Helical" evidence="1">
    <location>
        <begin position="138"/>
        <end position="161"/>
    </location>
</feature>
<feature type="transmembrane region" description="Helical" evidence="1">
    <location>
        <begin position="35"/>
        <end position="54"/>
    </location>
</feature>
<keyword evidence="3" id="KW-1185">Reference proteome</keyword>
<dbReference type="OrthoDB" id="6163946at2"/>